<evidence type="ECO:0000313" key="1">
    <source>
        <dbReference type="EMBL" id="GJN64417.1"/>
    </source>
</evidence>
<name>A0AA37IY34_9FIRM</name>
<proteinExistence type="predicted"/>
<evidence type="ECO:0000313" key="2">
    <source>
        <dbReference type="Proteomes" id="UP001055185"/>
    </source>
</evidence>
<accession>A0AA37IY34</accession>
<protein>
    <submittedName>
        <fullName evidence="1">Uncharacterized protein</fullName>
    </submittedName>
</protein>
<keyword evidence="2" id="KW-1185">Reference proteome</keyword>
<comment type="caution">
    <text evidence="1">The sequence shown here is derived from an EMBL/GenBank/DDBJ whole genome shotgun (WGS) entry which is preliminary data.</text>
</comment>
<reference evidence="1" key="1">
    <citation type="journal article" date="2022" name="Int. J. Syst. Evol. Microbiol.">
        <title>Genome-based, phenotypic and chemotaxonomic classification of Faecalibacterium strains: proposal of three novel species Faecalibacterium duncaniae sp. nov., Faecalibacterium hattorii sp. nov. and Faecalibacterium gallinarum sp. nov. .</title>
        <authorList>
            <person name="Sakamoto M."/>
            <person name="Sakurai N."/>
            <person name="Tanno H."/>
            <person name="Iino T."/>
            <person name="Ohkuma M."/>
            <person name="Endo A."/>
        </authorList>
    </citation>
    <scope>NUCLEOTIDE SEQUENCE</scope>
    <source>
        <strain evidence="1">JCM 17207</strain>
    </source>
</reference>
<sequence length="94" mass="10918">MENQEIFRFERGYSELEGLQQAHRMIYCARRTPEGIVLELAVQQAGKTERCALLCRNLEEKRAGDLLLYFCENGVDPFQCLDVLEELGQSYEEL</sequence>
<dbReference type="EMBL" id="BQKV01000032">
    <property type="protein sequence ID" value="GJN64417.1"/>
    <property type="molecule type" value="Genomic_DNA"/>
</dbReference>
<organism evidence="1 2">
    <name type="scientific">Faecalibacterium gallinarum</name>
    <dbReference type="NCBI Taxonomy" id="2903556"/>
    <lineage>
        <taxon>Bacteria</taxon>
        <taxon>Bacillati</taxon>
        <taxon>Bacillota</taxon>
        <taxon>Clostridia</taxon>
        <taxon>Eubacteriales</taxon>
        <taxon>Oscillospiraceae</taxon>
        <taxon>Faecalibacterium</taxon>
    </lineage>
</organism>
<gene>
    <name evidence="1" type="ORF">JCM17207_10420</name>
</gene>
<dbReference type="RefSeq" id="WP_238316615.1">
    <property type="nucleotide sequence ID" value="NZ_BQKV01000032.1"/>
</dbReference>
<dbReference type="Proteomes" id="UP001055185">
    <property type="component" value="Unassembled WGS sequence"/>
</dbReference>
<dbReference type="AlphaFoldDB" id="A0AA37IY34"/>